<dbReference type="EMBL" id="CP020557">
    <property type="protein sequence ID" value="ARF68837.1"/>
    <property type="molecule type" value="Genomic_DNA"/>
</dbReference>
<comment type="similarity">
    <text evidence="1">Belongs to the carbohydrate kinase PfkB family.</text>
</comment>
<dbReference type="PANTHER" id="PTHR10584">
    <property type="entry name" value="SUGAR KINASE"/>
    <property type="match status" value="1"/>
</dbReference>
<dbReference type="PRINTS" id="PR00990">
    <property type="entry name" value="RIBOKINASE"/>
</dbReference>
<protein>
    <recommendedName>
        <fullName evidence="4">Carbohydrate kinase PfkB domain-containing protein</fullName>
    </recommendedName>
</protein>
<keyword evidence="2" id="KW-0808">Transferase</keyword>
<dbReference type="GO" id="GO:0016301">
    <property type="term" value="F:kinase activity"/>
    <property type="evidence" value="ECO:0007669"/>
    <property type="project" value="UniProtKB-KW"/>
</dbReference>
<evidence type="ECO:0000256" key="1">
    <source>
        <dbReference type="ARBA" id="ARBA00010688"/>
    </source>
</evidence>
<organism evidence="5 6">
    <name type="scientific">Paenibacillus larvae subsp. pulvifaciens</name>
    <dbReference type="NCBI Taxonomy" id="1477"/>
    <lineage>
        <taxon>Bacteria</taxon>
        <taxon>Bacillati</taxon>
        <taxon>Bacillota</taxon>
        <taxon>Bacilli</taxon>
        <taxon>Bacillales</taxon>
        <taxon>Paenibacillaceae</taxon>
        <taxon>Paenibacillus</taxon>
    </lineage>
</organism>
<dbReference type="InterPro" id="IPR002139">
    <property type="entry name" value="Ribo/fructo_kinase"/>
</dbReference>
<feature type="domain" description="Carbohydrate kinase PfkB" evidence="4">
    <location>
        <begin position="11"/>
        <end position="81"/>
    </location>
</feature>
<keyword evidence="3" id="KW-0418">Kinase</keyword>
<gene>
    <name evidence="5" type="ORF">B7C51_15095</name>
</gene>
<dbReference type="PROSITE" id="PS00583">
    <property type="entry name" value="PFKB_KINASES_1"/>
    <property type="match status" value="1"/>
</dbReference>
<dbReference type="Pfam" id="PF00294">
    <property type="entry name" value="PfkB"/>
    <property type="match status" value="1"/>
</dbReference>
<reference evidence="5 6" key="1">
    <citation type="submission" date="2017-03" db="EMBL/GenBank/DDBJ databases">
        <title>Paenibacillus larvae genome sequencing.</title>
        <authorList>
            <person name="Dingman D.W."/>
        </authorList>
    </citation>
    <scope>NUCLEOTIDE SEQUENCE [LARGE SCALE GENOMIC DNA]</scope>
    <source>
        <strain evidence="5 6">SAG 10367</strain>
    </source>
</reference>
<dbReference type="Gene3D" id="3.40.1190.20">
    <property type="match status" value="1"/>
</dbReference>
<proteinExistence type="inferred from homology"/>
<sequence length="85" mass="8875">MEVRKLAISGKISVIGSLNMDLVQQVRNFPKPGETTPAMKTSYCPGGKGANQAVAVSLSGTVVNMLGAVGSDAFGEKLVNQHQMI</sequence>
<dbReference type="SUPFAM" id="SSF53613">
    <property type="entry name" value="Ribokinase-like"/>
    <property type="match status" value="1"/>
</dbReference>
<dbReference type="GO" id="GO:0006796">
    <property type="term" value="P:phosphate-containing compound metabolic process"/>
    <property type="evidence" value="ECO:0007669"/>
    <property type="project" value="UniProtKB-ARBA"/>
</dbReference>
<dbReference type="InterPro" id="IPR002173">
    <property type="entry name" value="Carboh/pur_kinase_PfkB_CS"/>
</dbReference>
<dbReference type="InterPro" id="IPR011611">
    <property type="entry name" value="PfkB_dom"/>
</dbReference>
<accession>A0A1V0UUI1</accession>
<evidence type="ECO:0000256" key="2">
    <source>
        <dbReference type="ARBA" id="ARBA00022679"/>
    </source>
</evidence>
<evidence type="ECO:0000313" key="5">
    <source>
        <dbReference type="EMBL" id="ARF68837.1"/>
    </source>
</evidence>
<evidence type="ECO:0000259" key="4">
    <source>
        <dbReference type="Pfam" id="PF00294"/>
    </source>
</evidence>
<dbReference type="Proteomes" id="UP000192727">
    <property type="component" value="Chromosome"/>
</dbReference>
<name>A0A1V0UUI1_9BACL</name>
<dbReference type="InterPro" id="IPR029056">
    <property type="entry name" value="Ribokinase-like"/>
</dbReference>
<dbReference type="PANTHER" id="PTHR10584:SF166">
    <property type="entry name" value="RIBOKINASE"/>
    <property type="match status" value="1"/>
</dbReference>
<dbReference type="AlphaFoldDB" id="A0A1V0UUI1"/>
<evidence type="ECO:0000313" key="6">
    <source>
        <dbReference type="Proteomes" id="UP000192727"/>
    </source>
</evidence>
<evidence type="ECO:0000256" key="3">
    <source>
        <dbReference type="ARBA" id="ARBA00022777"/>
    </source>
</evidence>